<reference evidence="2 3" key="1">
    <citation type="submission" date="2011-03" db="EMBL/GenBank/DDBJ databases">
        <title>The complete genome of Archaeoglobus veneficus SNP6.</title>
        <authorList>
            <consortium name="US DOE Joint Genome Institute (JGI-PGF)"/>
            <person name="Lucas S."/>
            <person name="Copeland A."/>
            <person name="Lapidus A."/>
            <person name="Bruce D."/>
            <person name="Goodwin L."/>
            <person name="Pitluck S."/>
            <person name="Kyrpides N."/>
            <person name="Mavromatis K."/>
            <person name="Pagani I."/>
            <person name="Ivanova N."/>
            <person name="Mikhailova N."/>
            <person name="Lu M."/>
            <person name="Detter J.C."/>
            <person name="Tapia R."/>
            <person name="Han C."/>
            <person name="Land M."/>
            <person name="Hauser L."/>
            <person name="Markowitz V."/>
            <person name="Cheng J.-F."/>
            <person name="Hugenholtz P."/>
            <person name="Woyke T."/>
            <person name="Wu D."/>
            <person name="Spring S."/>
            <person name="Brambilla E."/>
            <person name="Klenk H.-P."/>
            <person name="Eisen J.A."/>
        </authorList>
    </citation>
    <scope>NUCLEOTIDE SEQUENCE [LARGE SCALE GENOMIC DNA]</scope>
    <source>
        <strain>SNP6</strain>
    </source>
</reference>
<dbReference type="EMBL" id="CP002588">
    <property type="protein sequence ID" value="AEA46293.1"/>
    <property type="molecule type" value="Genomic_DNA"/>
</dbReference>
<evidence type="ECO:0000256" key="1">
    <source>
        <dbReference type="SAM" id="Phobius"/>
    </source>
</evidence>
<keyword evidence="1" id="KW-0472">Membrane</keyword>
<gene>
    <name evidence="2" type="ordered locus">Arcve_0257</name>
</gene>
<organism evidence="2 3">
    <name type="scientific">Archaeoglobus veneficus (strain DSM 11195 / SNP6)</name>
    <dbReference type="NCBI Taxonomy" id="693661"/>
    <lineage>
        <taxon>Archaea</taxon>
        <taxon>Methanobacteriati</taxon>
        <taxon>Methanobacteriota</taxon>
        <taxon>Archaeoglobi</taxon>
        <taxon>Archaeoglobales</taxon>
        <taxon>Archaeoglobaceae</taxon>
        <taxon>Archaeoglobus</taxon>
    </lineage>
</organism>
<evidence type="ECO:0000313" key="3">
    <source>
        <dbReference type="Proteomes" id="UP000008136"/>
    </source>
</evidence>
<dbReference type="AlphaFoldDB" id="F2KNY5"/>
<dbReference type="GeneID" id="10393351"/>
<feature type="transmembrane region" description="Helical" evidence="1">
    <location>
        <begin position="95"/>
        <end position="119"/>
    </location>
</feature>
<protein>
    <submittedName>
        <fullName evidence="2">Uncharacterized protein</fullName>
    </submittedName>
</protein>
<keyword evidence="3" id="KW-1185">Reference proteome</keyword>
<dbReference type="RefSeq" id="WP_013682969.1">
    <property type="nucleotide sequence ID" value="NC_015320.1"/>
</dbReference>
<dbReference type="eggNOG" id="arCOG01462">
    <property type="taxonomic scope" value="Archaea"/>
</dbReference>
<feature type="transmembrane region" description="Helical" evidence="1">
    <location>
        <begin position="164"/>
        <end position="184"/>
    </location>
</feature>
<keyword evidence="1" id="KW-1133">Transmembrane helix</keyword>
<feature type="transmembrane region" description="Helical" evidence="1">
    <location>
        <begin position="131"/>
        <end position="152"/>
    </location>
</feature>
<proteinExistence type="predicted"/>
<evidence type="ECO:0000313" key="2">
    <source>
        <dbReference type="EMBL" id="AEA46293.1"/>
    </source>
</evidence>
<name>F2KNY5_ARCVS</name>
<feature type="transmembrane region" description="Helical" evidence="1">
    <location>
        <begin position="23"/>
        <end position="43"/>
    </location>
</feature>
<dbReference type="HOGENOM" id="CLU_1248229_0_0_2"/>
<dbReference type="KEGG" id="ave:Arcve_0257"/>
<sequence length="221" mass="24548">MNINERIRPIVKKEWLLFRREGAVKWILIGLLLTLGLQVIYILNDVETSKVVGAFMSMLLAFGFITTASPLIVAGEKESGTLEVLLTEATSREVFWSKVLFVSIIPLLITTISFIIALLTMVFTGIWLEAIVFYASVCLTILTLAITGVIASAKSKSIMEAYQLSRQTFILPAIPMTAVMLAMLNAPNLIAIPFILQIALFVGIYKIGVRKFEDVERLVYS</sequence>
<dbReference type="Proteomes" id="UP000008136">
    <property type="component" value="Chromosome"/>
</dbReference>
<keyword evidence="1" id="KW-0812">Transmembrane</keyword>
<dbReference type="STRING" id="693661.Arcve_0257"/>
<feature type="transmembrane region" description="Helical" evidence="1">
    <location>
        <begin position="55"/>
        <end position="74"/>
    </location>
</feature>
<feature type="transmembrane region" description="Helical" evidence="1">
    <location>
        <begin position="190"/>
        <end position="208"/>
    </location>
</feature>
<accession>F2KNY5</accession>